<proteinExistence type="inferred from homology"/>
<dbReference type="InterPro" id="IPR029063">
    <property type="entry name" value="SAM-dependent_MTases_sf"/>
</dbReference>
<feature type="binding site" evidence="3">
    <location>
        <begin position="103"/>
        <end position="104"/>
    </location>
    <ligand>
        <name>S-adenosyl-L-methionine</name>
        <dbReference type="ChEBI" id="CHEBI:59789"/>
    </ligand>
</feature>
<keyword evidence="2 3" id="KW-0949">S-adenosyl-L-methionine</keyword>
<dbReference type="HAMAP" id="MF_01589">
    <property type="entry name" value="Cx_SAM_synthase"/>
    <property type="match status" value="1"/>
</dbReference>
<dbReference type="InterPro" id="IPR041698">
    <property type="entry name" value="Methyltransf_25"/>
</dbReference>
<dbReference type="Gene3D" id="3.40.50.150">
    <property type="entry name" value="Vaccinia Virus protein VP39"/>
    <property type="match status" value="1"/>
</dbReference>
<dbReference type="CDD" id="cd02440">
    <property type="entry name" value="AdoMet_MTases"/>
    <property type="match status" value="1"/>
</dbReference>
<reference evidence="6" key="1">
    <citation type="journal article" date="2019" name="Int. J. Syst. Evol. Microbiol.">
        <title>The Global Catalogue of Microorganisms (GCM) 10K type strain sequencing project: providing services to taxonomists for standard genome sequencing and annotation.</title>
        <authorList>
            <consortium name="The Broad Institute Genomics Platform"/>
            <consortium name="The Broad Institute Genome Sequencing Center for Infectious Disease"/>
            <person name="Wu L."/>
            <person name="Ma J."/>
        </authorList>
    </citation>
    <scope>NUCLEOTIDE SEQUENCE [LARGE SCALE GENOMIC DNA]</scope>
    <source>
        <strain evidence="6">JCM 17555</strain>
    </source>
</reference>
<protein>
    <recommendedName>
        <fullName evidence="3">Carboxy-S-adenosyl-L-methionine synthase</fullName>
        <shortName evidence="3">Cx-SAM synthase</shortName>
        <ecNumber evidence="3">2.1.3.-</ecNumber>
    </recommendedName>
</protein>
<dbReference type="PIRSF" id="PIRSF006325">
    <property type="entry name" value="MeTrfase_bac"/>
    <property type="match status" value="1"/>
</dbReference>
<evidence type="ECO:0000256" key="3">
    <source>
        <dbReference type="HAMAP-Rule" id="MF_01589"/>
    </source>
</evidence>
<dbReference type="NCBIfam" id="TIGR00740">
    <property type="entry name" value="carboxy-S-adenosyl-L-methionine synthase CmoA"/>
    <property type="match status" value="1"/>
</dbReference>
<feature type="binding site" evidence="3">
    <location>
        <position position="214"/>
    </location>
    <ligand>
        <name>S-adenosyl-L-methionine</name>
        <dbReference type="ChEBI" id="CHEBI:59789"/>
    </ligand>
</feature>
<comment type="function">
    <text evidence="3">Catalyzes the conversion of S-adenosyl-L-methionine (SAM) to carboxy-S-adenosyl-L-methionine (Cx-SAM).</text>
</comment>
<evidence type="ECO:0000256" key="2">
    <source>
        <dbReference type="ARBA" id="ARBA00022691"/>
    </source>
</evidence>
<gene>
    <name evidence="3 5" type="primary">cmoA</name>
    <name evidence="5" type="ORF">GCM10022278_08210</name>
</gene>
<feature type="domain" description="Methyltransferase" evidence="4">
    <location>
        <begin position="72"/>
        <end position="173"/>
    </location>
</feature>
<comment type="catalytic activity">
    <reaction evidence="3">
        <text>prephenate + S-adenosyl-L-methionine = carboxy-S-adenosyl-L-methionine + 3-phenylpyruvate + H2O</text>
        <dbReference type="Rhea" id="RHEA:51692"/>
        <dbReference type="ChEBI" id="CHEBI:15377"/>
        <dbReference type="ChEBI" id="CHEBI:18005"/>
        <dbReference type="ChEBI" id="CHEBI:29934"/>
        <dbReference type="ChEBI" id="CHEBI:59789"/>
        <dbReference type="ChEBI" id="CHEBI:134278"/>
    </reaction>
</comment>
<organism evidence="5 6">
    <name type="scientific">Allohahella marinimesophila</name>
    <dbReference type="NCBI Taxonomy" id="1054972"/>
    <lineage>
        <taxon>Bacteria</taxon>
        <taxon>Pseudomonadati</taxon>
        <taxon>Pseudomonadota</taxon>
        <taxon>Gammaproteobacteria</taxon>
        <taxon>Oceanospirillales</taxon>
        <taxon>Hahellaceae</taxon>
        <taxon>Allohahella</taxon>
    </lineage>
</organism>
<comment type="caution">
    <text evidence="5">The sequence shown here is derived from an EMBL/GenBank/DDBJ whole genome shotgun (WGS) entry which is preliminary data.</text>
</comment>
<feature type="binding site" evidence="3">
    <location>
        <begin position="74"/>
        <end position="76"/>
    </location>
    <ligand>
        <name>S-adenosyl-L-methionine</name>
        <dbReference type="ChEBI" id="CHEBI:59789"/>
    </ligand>
</feature>
<dbReference type="RefSeq" id="WP_344803540.1">
    <property type="nucleotide sequence ID" value="NZ_BAABBO010000001.1"/>
</dbReference>
<accession>A0ABP7NPD7</accession>
<feature type="binding site" evidence="3">
    <location>
        <position position="49"/>
    </location>
    <ligand>
        <name>S-adenosyl-L-methionine</name>
        <dbReference type="ChEBI" id="CHEBI:59789"/>
    </ligand>
</feature>
<dbReference type="SUPFAM" id="SSF53335">
    <property type="entry name" value="S-adenosyl-L-methionine-dependent methyltransferases"/>
    <property type="match status" value="1"/>
</dbReference>
<dbReference type="EMBL" id="BAABBO010000001">
    <property type="protein sequence ID" value="GAA3951435.1"/>
    <property type="molecule type" value="Genomic_DNA"/>
</dbReference>
<keyword evidence="1 3" id="KW-0808">Transferase</keyword>
<comment type="similarity">
    <text evidence="3">Belongs to the class I-like SAM-binding methyltransferase superfamily. Cx-SAM synthase family.</text>
</comment>
<name>A0ABP7NPD7_9GAMM</name>
<keyword evidence="6" id="KW-1185">Reference proteome</keyword>
<feature type="binding site" evidence="3">
    <location>
        <position position="147"/>
    </location>
    <ligand>
        <name>S-adenosyl-L-methionine</name>
        <dbReference type="ChEBI" id="CHEBI:59789"/>
    </ligand>
</feature>
<dbReference type="Pfam" id="PF13649">
    <property type="entry name" value="Methyltransf_25"/>
    <property type="match status" value="1"/>
</dbReference>
<evidence type="ECO:0000313" key="6">
    <source>
        <dbReference type="Proteomes" id="UP001501337"/>
    </source>
</evidence>
<dbReference type="Proteomes" id="UP001501337">
    <property type="component" value="Unassembled WGS sequence"/>
</dbReference>
<evidence type="ECO:0000313" key="5">
    <source>
        <dbReference type="EMBL" id="GAA3951435.1"/>
    </source>
</evidence>
<evidence type="ECO:0000256" key="1">
    <source>
        <dbReference type="ARBA" id="ARBA00022679"/>
    </source>
</evidence>
<dbReference type="PANTHER" id="PTHR43861">
    <property type="entry name" value="TRANS-ACONITATE 2-METHYLTRANSFERASE-RELATED"/>
    <property type="match status" value="1"/>
</dbReference>
<feature type="binding site" evidence="3">
    <location>
        <begin position="132"/>
        <end position="133"/>
    </location>
    <ligand>
        <name>S-adenosyl-L-methionine</name>
        <dbReference type="ChEBI" id="CHEBI:59789"/>
    </ligand>
</feature>
<dbReference type="InterPro" id="IPR005271">
    <property type="entry name" value="CmoA"/>
</dbReference>
<sequence>MRDEIYRSVDAGSNNQDDAAPAASVAPFRFNETVAHVFHDMINRSVPGYSLMLELITLLAGRHAGQGARCYDLGCSLGASALAIAQGMKRHGNDKTARIVGLDNSAAMLTRCRQNVLRDAEAAAMIELLEADICEHRYEPSEFIVSNFTLQFVPPEKRPALLGRLYDSLQPGGAFFLAEKIRYDDSEVDRLMIEIHERFKRSRGYSELEIAAKRAALEAVLLPESSETHISRLKDAGFSQVTECFRCLNFSAFLAIR</sequence>
<evidence type="ECO:0000259" key="4">
    <source>
        <dbReference type="Pfam" id="PF13649"/>
    </source>
</evidence>
<dbReference type="EC" id="2.1.3.-" evidence="3"/>
<comment type="subunit">
    <text evidence="3">Homodimer.</text>
</comment>
<dbReference type="PANTHER" id="PTHR43861:SF2">
    <property type="entry name" value="CARBOXY-S-ADENOSYL-L-METHIONINE SYNTHASE"/>
    <property type="match status" value="1"/>
</dbReference>